<name>A0A2T4UQL9_9MICO</name>
<dbReference type="PANTHER" id="PTHR43477:SF1">
    <property type="entry name" value="DIHYDROANTICAPSIN 7-DEHYDROGENASE"/>
    <property type="match status" value="1"/>
</dbReference>
<reference evidence="5 6" key="1">
    <citation type="submission" date="2018-03" db="EMBL/GenBank/DDBJ databases">
        <title>Bacteriophage NCPPB3778 and a type I-E CRISPR drive the evolution of the US Biological Select Agent, Rathayibacter toxicus.</title>
        <authorList>
            <person name="Davis E.W.II."/>
            <person name="Tabima J.F."/>
            <person name="Weisberg A.J."/>
            <person name="Dantas Lopes L."/>
            <person name="Wiseman M.S."/>
            <person name="Wiseman M.S."/>
            <person name="Pupko T."/>
            <person name="Belcher M.S."/>
            <person name="Sechler A.J."/>
            <person name="Tancos M.A."/>
            <person name="Schroeder B.K."/>
            <person name="Murray T.D."/>
            <person name="Luster D.G."/>
            <person name="Schneider W.L."/>
            <person name="Rogers E."/>
            <person name="Andreote F.D."/>
            <person name="Grunwald N.J."/>
            <person name="Putnam M.L."/>
            <person name="Chang J.H."/>
        </authorList>
    </citation>
    <scope>NUCLEOTIDE SEQUENCE [LARGE SCALE GENOMIC DNA]</scope>
    <source>
        <strain evidence="5 6">DSM 15933</strain>
    </source>
</reference>
<dbReference type="Pfam" id="PF00106">
    <property type="entry name" value="adh_short"/>
    <property type="match status" value="1"/>
</dbReference>
<evidence type="ECO:0000256" key="2">
    <source>
        <dbReference type="ARBA" id="ARBA00023002"/>
    </source>
</evidence>
<dbReference type="PRINTS" id="PR00080">
    <property type="entry name" value="SDRFAMILY"/>
</dbReference>
<accession>A0A2T4UQL9</accession>
<evidence type="ECO:0000256" key="4">
    <source>
        <dbReference type="SAM" id="MobiDB-lite"/>
    </source>
</evidence>
<protein>
    <submittedName>
        <fullName evidence="5">Short-chain dehydrogenase</fullName>
    </submittedName>
</protein>
<dbReference type="AlphaFoldDB" id="A0A2T4UQL9"/>
<comment type="caution">
    <text evidence="5">The sequence shown here is derived from an EMBL/GenBank/DDBJ whole genome shotgun (WGS) entry which is preliminary data.</text>
</comment>
<dbReference type="GO" id="GO:0016491">
    <property type="term" value="F:oxidoreductase activity"/>
    <property type="evidence" value="ECO:0007669"/>
    <property type="project" value="UniProtKB-KW"/>
</dbReference>
<gene>
    <name evidence="5" type="ORF">C1I63_02480</name>
</gene>
<organism evidence="5 6">
    <name type="scientific">Rathayibacter caricis DSM 15933</name>
    <dbReference type="NCBI Taxonomy" id="1328867"/>
    <lineage>
        <taxon>Bacteria</taxon>
        <taxon>Bacillati</taxon>
        <taxon>Actinomycetota</taxon>
        <taxon>Actinomycetes</taxon>
        <taxon>Micrococcales</taxon>
        <taxon>Microbacteriaceae</taxon>
        <taxon>Rathayibacter</taxon>
    </lineage>
</organism>
<dbReference type="Gene3D" id="3.40.50.720">
    <property type="entry name" value="NAD(P)-binding Rossmann-like Domain"/>
    <property type="match status" value="1"/>
</dbReference>
<dbReference type="EMBL" id="PZPL01000001">
    <property type="protein sequence ID" value="PTL71821.1"/>
    <property type="molecule type" value="Genomic_DNA"/>
</dbReference>
<dbReference type="RefSeq" id="WP_107573638.1">
    <property type="nucleotide sequence ID" value="NZ_PZPL01000001.1"/>
</dbReference>
<dbReference type="Proteomes" id="UP000241085">
    <property type="component" value="Unassembled WGS sequence"/>
</dbReference>
<dbReference type="PANTHER" id="PTHR43477">
    <property type="entry name" value="DIHYDROANTICAPSIN 7-DEHYDROGENASE"/>
    <property type="match status" value="1"/>
</dbReference>
<dbReference type="PRINTS" id="PR00081">
    <property type="entry name" value="GDHRDH"/>
</dbReference>
<keyword evidence="2" id="KW-0560">Oxidoreductase</keyword>
<feature type="region of interest" description="Disordered" evidence="4">
    <location>
        <begin position="70"/>
        <end position="89"/>
    </location>
</feature>
<evidence type="ECO:0000256" key="1">
    <source>
        <dbReference type="ARBA" id="ARBA00006484"/>
    </source>
</evidence>
<proteinExistence type="inferred from homology"/>
<dbReference type="InterPro" id="IPR051122">
    <property type="entry name" value="SDR_DHRS6-like"/>
</dbReference>
<dbReference type="FunFam" id="3.40.50.720:FF:000084">
    <property type="entry name" value="Short-chain dehydrogenase reductase"/>
    <property type="match status" value="1"/>
</dbReference>
<evidence type="ECO:0000256" key="3">
    <source>
        <dbReference type="RuleBase" id="RU000363"/>
    </source>
</evidence>
<keyword evidence="6" id="KW-1185">Reference proteome</keyword>
<dbReference type="InterPro" id="IPR020904">
    <property type="entry name" value="Sc_DH/Rdtase_CS"/>
</dbReference>
<evidence type="ECO:0000313" key="6">
    <source>
        <dbReference type="Proteomes" id="UP000241085"/>
    </source>
</evidence>
<dbReference type="CDD" id="cd05233">
    <property type="entry name" value="SDR_c"/>
    <property type="match status" value="1"/>
</dbReference>
<dbReference type="SUPFAM" id="SSF51735">
    <property type="entry name" value="NAD(P)-binding Rossmann-fold domains"/>
    <property type="match status" value="1"/>
</dbReference>
<dbReference type="InterPro" id="IPR036291">
    <property type="entry name" value="NAD(P)-bd_dom_sf"/>
</dbReference>
<comment type="similarity">
    <text evidence="1 3">Belongs to the short-chain dehydrogenases/reductases (SDR) family.</text>
</comment>
<evidence type="ECO:0000313" key="5">
    <source>
        <dbReference type="EMBL" id="PTL71821.1"/>
    </source>
</evidence>
<dbReference type="InterPro" id="IPR002347">
    <property type="entry name" value="SDR_fam"/>
</dbReference>
<sequence length="330" mass="33590">MTLTSKNTLQEWLDDAVGGPILRGILAQGGQTEEALRPAARLSLRAMVELGGGVFPQELVDTLVKQANGGVIPPEETEEESQDGSGRFTGKTVVVTGAGSGIGRATARRLVREGARVIAVDVVPTGVEALAAASPEGSVVTVVADITSSEGVASIVSAAGERIDGLANIAGIMDAMTPLHEAEDALWRRVFSVNVDGTFALSRAVLPAMLAAGRGAIVNIASEASLRGNAAGTAYTASKHAVVGITKSAAFLYGPSGVRTNAVAPGPTATAMDGAMSSDFARERLAPFMALIPPVVEADTMAASITWLLSDDSANVNGVILASDGGWSVQ</sequence>
<dbReference type="PROSITE" id="PS00061">
    <property type="entry name" value="ADH_SHORT"/>
    <property type="match status" value="1"/>
</dbReference>